<dbReference type="Proteomes" id="UP001518976">
    <property type="component" value="Unassembled WGS sequence"/>
</dbReference>
<organism evidence="1 2">
    <name type="scientific">Streptomyces spirodelae</name>
    <dbReference type="NCBI Taxonomy" id="2812904"/>
    <lineage>
        <taxon>Bacteria</taxon>
        <taxon>Bacillati</taxon>
        <taxon>Actinomycetota</taxon>
        <taxon>Actinomycetes</taxon>
        <taxon>Kitasatosporales</taxon>
        <taxon>Streptomycetaceae</taxon>
        <taxon>Streptomyces</taxon>
    </lineage>
</organism>
<comment type="caution">
    <text evidence="1">The sequence shown here is derived from an EMBL/GenBank/DDBJ whole genome shotgun (WGS) entry which is preliminary data.</text>
</comment>
<evidence type="ECO:0000313" key="1">
    <source>
        <dbReference type="EMBL" id="MBO8189698.1"/>
    </source>
</evidence>
<reference evidence="1 2" key="1">
    <citation type="submission" date="2021-02" db="EMBL/GenBank/DDBJ databases">
        <title>Streptomyces spirodelae sp. nov., isolated from duckweed.</title>
        <authorList>
            <person name="Saimee Y."/>
            <person name="Duangmal K."/>
        </authorList>
    </citation>
    <scope>NUCLEOTIDE SEQUENCE [LARGE SCALE GENOMIC DNA]</scope>
    <source>
        <strain evidence="1 2">DW4-2</strain>
    </source>
</reference>
<protein>
    <recommendedName>
        <fullName evidence="3">Single-stranded DNA-binding protein</fullName>
    </recommendedName>
</protein>
<evidence type="ECO:0000313" key="2">
    <source>
        <dbReference type="Proteomes" id="UP001518976"/>
    </source>
</evidence>
<gene>
    <name evidence="1" type="ORF">JW592_30270</name>
</gene>
<dbReference type="RefSeq" id="WP_209268461.1">
    <property type="nucleotide sequence ID" value="NZ_JAFFZN010000040.1"/>
</dbReference>
<accession>A0ABS3X2T4</accession>
<name>A0ABS3X2T4_9ACTN</name>
<proteinExistence type="predicted"/>
<sequence>MGEIEITVEQALQVLAQKLPYFATATGHVERTSVNQQGDWAKLTLRVTNRNENTRREDDFVSFVTTDRRWVDAITSLEKGDFVSALSLEYKHGSKKRDGSYSSDQLVLSEFVVRRKAEKQAATPQFLQGLVK</sequence>
<keyword evidence="2" id="KW-1185">Reference proteome</keyword>
<evidence type="ECO:0008006" key="3">
    <source>
        <dbReference type="Google" id="ProtNLM"/>
    </source>
</evidence>
<dbReference type="EMBL" id="JAFFZN010000040">
    <property type="protein sequence ID" value="MBO8189698.1"/>
    <property type="molecule type" value="Genomic_DNA"/>
</dbReference>